<comment type="caution">
    <text evidence="2">The sequence shown here is derived from an EMBL/GenBank/DDBJ whole genome shotgun (WGS) entry which is preliminary data.</text>
</comment>
<name>A0A9D1AD27_9FIRM</name>
<dbReference type="AlphaFoldDB" id="A0A9D1AD27"/>
<keyword evidence="1" id="KW-0812">Transmembrane</keyword>
<gene>
    <name evidence="2" type="ORF">IAB31_10775</name>
</gene>
<keyword evidence="1" id="KW-1133">Transmembrane helix</keyword>
<evidence type="ECO:0008006" key="4">
    <source>
        <dbReference type="Google" id="ProtNLM"/>
    </source>
</evidence>
<feature type="transmembrane region" description="Helical" evidence="1">
    <location>
        <begin position="72"/>
        <end position="89"/>
    </location>
</feature>
<evidence type="ECO:0000313" key="3">
    <source>
        <dbReference type="Proteomes" id="UP000886757"/>
    </source>
</evidence>
<dbReference type="EMBL" id="DVGK01000120">
    <property type="protein sequence ID" value="HIR14390.1"/>
    <property type="molecule type" value="Genomic_DNA"/>
</dbReference>
<reference evidence="2" key="2">
    <citation type="journal article" date="2021" name="PeerJ">
        <title>Extensive microbial diversity within the chicken gut microbiome revealed by metagenomics and culture.</title>
        <authorList>
            <person name="Gilroy R."/>
            <person name="Ravi A."/>
            <person name="Getino M."/>
            <person name="Pursley I."/>
            <person name="Horton D.L."/>
            <person name="Alikhan N.F."/>
            <person name="Baker D."/>
            <person name="Gharbi K."/>
            <person name="Hall N."/>
            <person name="Watson M."/>
            <person name="Adriaenssens E.M."/>
            <person name="Foster-Nyarko E."/>
            <person name="Jarju S."/>
            <person name="Secka A."/>
            <person name="Antonio M."/>
            <person name="Oren A."/>
            <person name="Chaudhuri R.R."/>
            <person name="La Ragione R."/>
            <person name="Hildebrand F."/>
            <person name="Pallen M.J."/>
        </authorList>
    </citation>
    <scope>NUCLEOTIDE SEQUENCE</scope>
    <source>
        <strain evidence="2">ChiSjej4B22-8148</strain>
    </source>
</reference>
<reference evidence="2" key="1">
    <citation type="submission" date="2020-10" db="EMBL/GenBank/DDBJ databases">
        <authorList>
            <person name="Gilroy R."/>
        </authorList>
    </citation>
    <scope>NUCLEOTIDE SEQUENCE</scope>
    <source>
        <strain evidence="2">ChiSjej4B22-8148</strain>
    </source>
</reference>
<evidence type="ECO:0000256" key="1">
    <source>
        <dbReference type="SAM" id="Phobius"/>
    </source>
</evidence>
<feature type="transmembrane region" description="Helical" evidence="1">
    <location>
        <begin position="12"/>
        <end position="35"/>
    </location>
</feature>
<accession>A0A9D1AD27</accession>
<feature type="transmembrane region" description="Helical" evidence="1">
    <location>
        <begin position="41"/>
        <end position="65"/>
    </location>
</feature>
<feature type="transmembrane region" description="Helical" evidence="1">
    <location>
        <begin position="101"/>
        <end position="119"/>
    </location>
</feature>
<sequence>MKTKAITLEKITQYVLIFIISAIMTMIGNCINTVTDGNPDTYVSILEGIPGLLILIAIAFAGNLLGWLVPKIPAVLWITIIGILLGMPYNTVTAPFVSEQVGKLGLLPLVTPILAYAGVSIGKDWVEFKRIGWRGILVALLVMTGTYLGSALIAQAILMAQGII</sequence>
<proteinExistence type="predicted"/>
<protein>
    <recommendedName>
        <fullName evidence="4">DUF340 domain-containing protein</fullName>
    </recommendedName>
</protein>
<organism evidence="2 3">
    <name type="scientific">Candidatus Choladousia intestinavium</name>
    <dbReference type="NCBI Taxonomy" id="2840727"/>
    <lineage>
        <taxon>Bacteria</taxon>
        <taxon>Bacillati</taxon>
        <taxon>Bacillota</taxon>
        <taxon>Clostridia</taxon>
        <taxon>Lachnospirales</taxon>
        <taxon>Lachnospiraceae</taxon>
        <taxon>Lachnospiraceae incertae sedis</taxon>
        <taxon>Candidatus Choladousia</taxon>
    </lineage>
</organism>
<evidence type="ECO:0000313" key="2">
    <source>
        <dbReference type="EMBL" id="HIR14390.1"/>
    </source>
</evidence>
<feature type="transmembrane region" description="Helical" evidence="1">
    <location>
        <begin position="131"/>
        <end position="158"/>
    </location>
</feature>
<keyword evidence="1" id="KW-0472">Membrane</keyword>
<dbReference type="Proteomes" id="UP000886757">
    <property type="component" value="Unassembled WGS sequence"/>
</dbReference>